<comment type="caution">
    <text evidence="2">The sequence shown here is derived from an EMBL/GenBank/DDBJ whole genome shotgun (WGS) entry which is preliminary data.</text>
</comment>
<dbReference type="Proteomes" id="UP000826271">
    <property type="component" value="Unassembled WGS sequence"/>
</dbReference>
<sequence length="152" mass="16623">MKAKNRRQRSMLIRMMRMPIRALCKAREFYVQSMINCANSNAIGLQGSSQADGLPRSFSMNSAPRSDEENEDYRELVRAASGRARRGMPPRSSSVGGGSIGIGIGIGIGMGSIDEDRPCCYFGGRDQISNTNELIKYPRSKTYAASATTPSF</sequence>
<gene>
    <name evidence="2" type="ORF">BUALT_Bualt01G0139600</name>
</gene>
<proteinExistence type="predicted"/>
<dbReference type="InterPro" id="IPR016972">
    <property type="entry name" value="UCP031279"/>
</dbReference>
<name>A0AAV6Y7Z1_9LAMI</name>
<dbReference type="PIRSF" id="PIRSF031279">
    <property type="entry name" value="UCP031279"/>
    <property type="match status" value="1"/>
</dbReference>
<accession>A0AAV6Y7Z1</accession>
<protein>
    <submittedName>
        <fullName evidence="2">Uncharacterized protein</fullName>
    </submittedName>
</protein>
<dbReference type="PANTHER" id="PTHR33526">
    <property type="entry name" value="OS07G0123800 PROTEIN"/>
    <property type="match status" value="1"/>
</dbReference>
<dbReference type="PANTHER" id="PTHR33526:SF13">
    <property type="entry name" value="TYROSINE-PROTEIN PHOSPHATASE 3-LIKE"/>
    <property type="match status" value="1"/>
</dbReference>
<feature type="region of interest" description="Disordered" evidence="1">
    <location>
        <begin position="50"/>
        <end position="72"/>
    </location>
</feature>
<reference evidence="2" key="1">
    <citation type="submission" date="2019-10" db="EMBL/GenBank/DDBJ databases">
        <authorList>
            <person name="Zhang R."/>
            <person name="Pan Y."/>
            <person name="Wang J."/>
            <person name="Ma R."/>
            <person name="Yu S."/>
        </authorList>
    </citation>
    <scope>NUCLEOTIDE SEQUENCE</scope>
    <source>
        <strain evidence="2">LA-IB0</strain>
        <tissue evidence="2">Leaf</tissue>
    </source>
</reference>
<evidence type="ECO:0000313" key="2">
    <source>
        <dbReference type="EMBL" id="KAG8390974.1"/>
    </source>
</evidence>
<evidence type="ECO:0000256" key="1">
    <source>
        <dbReference type="SAM" id="MobiDB-lite"/>
    </source>
</evidence>
<dbReference type="AlphaFoldDB" id="A0AAV6Y7Z1"/>
<evidence type="ECO:0000313" key="3">
    <source>
        <dbReference type="Proteomes" id="UP000826271"/>
    </source>
</evidence>
<dbReference type="EMBL" id="WHWC01000001">
    <property type="protein sequence ID" value="KAG8390974.1"/>
    <property type="molecule type" value="Genomic_DNA"/>
</dbReference>
<keyword evidence="3" id="KW-1185">Reference proteome</keyword>
<organism evidence="2 3">
    <name type="scientific">Buddleja alternifolia</name>
    <dbReference type="NCBI Taxonomy" id="168488"/>
    <lineage>
        <taxon>Eukaryota</taxon>
        <taxon>Viridiplantae</taxon>
        <taxon>Streptophyta</taxon>
        <taxon>Embryophyta</taxon>
        <taxon>Tracheophyta</taxon>
        <taxon>Spermatophyta</taxon>
        <taxon>Magnoliopsida</taxon>
        <taxon>eudicotyledons</taxon>
        <taxon>Gunneridae</taxon>
        <taxon>Pentapetalae</taxon>
        <taxon>asterids</taxon>
        <taxon>lamiids</taxon>
        <taxon>Lamiales</taxon>
        <taxon>Scrophulariaceae</taxon>
        <taxon>Buddlejeae</taxon>
        <taxon>Buddleja</taxon>
    </lineage>
</organism>